<sequence length="203" mass="23009">MMRPRLAIFCSFLFFFFCARSCRLVVRFFWACACFSSTLALRSFHNSFDFDFCFLRSLIFFTSSSGSSRTFWPVVLAIAFSHACFCFTSAYFSISPDSFSSLRCFLLSSTFFKSFFLSVSRPFLGLSCSSSWNLENTILPSALKVGATFFSFFTSSGLCSISLLRICSCFADIRFTFISFFFSCCSFLSFLRSALLLSVGCLF</sequence>
<keyword evidence="1" id="KW-1133">Transmembrane helix</keyword>
<proteinExistence type="predicted"/>
<evidence type="ECO:0000256" key="1">
    <source>
        <dbReference type="SAM" id="Phobius"/>
    </source>
</evidence>
<dbReference type="EMBL" id="GGFM01009304">
    <property type="protein sequence ID" value="MBW30055.1"/>
    <property type="molecule type" value="Transcribed_RNA"/>
</dbReference>
<keyword evidence="1" id="KW-0472">Membrane</keyword>
<accession>A0A2M3ZNH9</accession>
<evidence type="ECO:0000313" key="2">
    <source>
        <dbReference type="EMBL" id="MBW30055.1"/>
    </source>
</evidence>
<feature type="transmembrane region" description="Helical" evidence="1">
    <location>
        <begin position="176"/>
        <end position="197"/>
    </location>
</feature>
<organism evidence="2">
    <name type="scientific">Anopheles braziliensis</name>
    <dbReference type="NCBI Taxonomy" id="58242"/>
    <lineage>
        <taxon>Eukaryota</taxon>
        <taxon>Metazoa</taxon>
        <taxon>Ecdysozoa</taxon>
        <taxon>Arthropoda</taxon>
        <taxon>Hexapoda</taxon>
        <taxon>Insecta</taxon>
        <taxon>Pterygota</taxon>
        <taxon>Neoptera</taxon>
        <taxon>Endopterygota</taxon>
        <taxon>Diptera</taxon>
        <taxon>Nematocera</taxon>
        <taxon>Culicoidea</taxon>
        <taxon>Culicidae</taxon>
        <taxon>Anophelinae</taxon>
        <taxon>Anopheles</taxon>
    </lineage>
</organism>
<reference evidence="2" key="1">
    <citation type="submission" date="2018-01" db="EMBL/GenBank/DDBJ databases">
        <title>An insight into the sialome of Amazonian anophelines.</title>
        <authorList>
            <person name="Ribeiro J.M."/>
            <person name="Scarpassa V."/>
            <person name="Calvo E."/>
        </authorList>
    </citation>
    <scope>NUCLEOTIDE SEQUENCE</scope>
    <source>
        <tissue evidence="2">Salivary glands</tissue>
    </source>
</reference>
<dbReference type="AlphaFoldDB" id="A0A2M3ZNH9"/>
<feature type="transmembrane region" description="Helical" evidence="1">
    <location>
        <begin position="143"/>
        <end position="164"/>
    </location>
</feature>
<protein>
    <submittedName>
        <fullName evidence="2">Putative secreted peptide</fullName>
    </submittedName>
</protein>
<keyword evidence="1" id="KW-0812">Transmembrane</keyword>
<feature type="transmembrane region" description="Helical" evidence="1">
    <location>
        <begin position="104"/>
        <end position="123"/>
    </location>
</feature>
<name>A0A2M3ZNH9_9DIPT</name>
<feature type="transmembrane region" description="Helical" evidence="1">
    <location>
        <begin position="71"/>
        <end position="92"/>
    </location>
</feature>